<feature type="compositionally biased region" description="Low complexity" evidence="1">
    <location>
        <begin position="152"/>
        <end position="167"/>
    </location>
</feature>
<keyword evidence="2" id="KW-0732">Signal</keyword>
<dbReference type="GeneID" id="17266253"/>
<keyword evidence="4" id="KW-1185">Reference proteome</keyword>
<evidence type="ECO:0000313" key="4">
    <source>
        <dbReference type="Proteomes" id="UP000013827"/>
    </source>
</evidence>
<sequence>MRMLFLVLAARSGAGVAGSELLQRREWPRGVVMGLSRGRDHYAVLAAAHGAALSSAAPQQHLQAVQRNASCLSGAMRRLAGLCDGADPWARDAQSAESGPCPTPHQTEALLFAEFDNRLGRTLSLQEPPGYLSTAAFDAVCDVLIPKPQLSATRSYSRSPSSSARPPEQTAEAAVVARTVPAGHILPALLHGLRQEGGCTLALDSGHTMRLELPPPPRPPPPKVAEHLVPALLARPDAPTALRP</sequence>
<evidence type="ECO:0000256" key="2">
    <source>
        <dbReference type="SAM" id="SignalP"/>
    </source>
</evidence>
<reference evidence="4" key="1">
    <citation type="journal article" date="2013" name="Nature">
        <title>Pan genome of the phytoplankton Emiliania underpins its global distribution.</title>
        <authorList>
            <person name="Read B.A."/>
            <person name="Kegel J."/>
            <person name="Klute M.J."/>
            <person name="Kuo A."/>
            <person name="Lefebvre S.C."/>
            <person name="Maumus F."/>
            <person name="Mayer C."/>
            <person name="Miller J."/>
            <person name="Monier A."/>
            <person name="Salamov A."/>
            <person name="Young J."/>
            <person name="Aguilar M."/>
            <person name="Claverie J.M."/>
            <person name="Frickenhaus S."/>
            <person name="Gonzalez K."/>
            <person name="Herman E.K."/>
            <person name="Lin Y.C."/>
            <person name="Napier J."/>
            <person name="Ogata H."/>
            <person name="Sarno A.F."/>
            <person name="Shmutz J."/>
            <person name="Schroeder D."/>
            <person name="de Vargas C."/>
            <person name="Verret F."/>
            <person name="von Dassow P."/>
            <person name="Valentin K."/>
            <person name="Van de Peer Y."/>
            <person name="Wheeler G."/>
            <person name="Dacks J.B."/>
            <person name="Delwiche C.F."/>
            <person name="Dyhrman S.T."/>
            <person name="Glockner G."/>
            <person name="John U."/>
            <person name="Richards T."/>
            <person name="Worden A.Z."/>
            <person name="Zhang X."/>
            <person name="Grigoriev I.V."/>
            <person name="Allen A.E."/>
            <person name="Bidle K."/>
            <person name="Borodovsky M."/>
            <person name="Bowler C."/>
            <person name="Brownlee C."/>
            <person name="Cock J.M."/>
            <person name="Elias M."/>
            <person name="Gladyshev V.N."/>
            <person name="Groth M."/>
            <person name="Guda C."/>
            <person name="Hadaegh A."/>
            <person name="Iglesias-Rodriguez M.D."/>
            <person name="Jenkins J."/>
            <person name="Jones B.M."/>
            <person name="Lawson T."/>
            <person name="Leese F."/>
            <person name="Lindquist E."/>
            <person name="Lobanov A."/>
            <person name="Lomsadze A."/>
            <person name="Malik S.B."/>
            <person name="Marsh M.E."/>
            <person name="Mackinder L."/>
            <person name="Mock T."/>
            <person name="Mueller-Roeber B."/>
            <person name="Pagarete A."/>
            <person name="Parker M."/>
            <person name="Probert I."/>
            <person name="Quesneville H."/>
            <person name="Raines C."/>
            <person name="Rensing S.A."/>
            <person name="Riano-Pachon D.M."/>
            <person name="Richier S."/>
            <person name="Rokitta S."/>
            <person name="Shiraiwa Y."/>
            <person name="Soanes D.M."/>
            <person name="van der Giezen M."/>
            <person name="Wahlund T.M."/>
            <person name="Williams B."/>
            <person name="Wilson W."/>
            <person name="Wolfe G."/>
            <person name="Wurch L.L."/>
        </authorList>
    </citation>
    <scope>NUCLEOTIDE SEQUENCE</scope>
</reference>
<dbReference type="EnsemblProtists" id="EOD20706">
    <property type="protein sequence ID" value="EOD20706"/>
    <property type="gene ID" value="EMIHUDRAFT_241920"/>
</dbReference>
<dbReference type="AlphaFoldDB" id="A0A0D3JB21"/>
<dbReference type="Proteomes" id="UP000013827">
    <property type="component" value="Unassembled WGS sequence"/>
</dbReference>
<accession>A0A0D3JB21</accession>
<evidence type="ECO:0000313" key="3">
    <source>
        <dbReference type="EnsemblProtists" id="EOD20706"/>
    </source>
</evidence>
<dbReference type="HOGENOM" id="CLU_1139768_0_0_1"/>
<dbReference type="RefSeq" id="XP_005773135.1">
    <property type="nucleotide sequence ID" value="XM_005773078.1"/>
</dbReference>
<feature type="region of interest" description="Disordered" evidence="1">
    <location>
        <begin position="152"/>
        <end position="173"/>
    </location>
</feature>
<reference evidence="3" key="2">
    <citation type="submission" date="2024-10" db="UniProtKB">
        <authorList>
            <consortium name="EnsemblProtists"/>
        </authorList>
    </citation>
    <scope>IDENTIFICATION</scope>
</reference>
<organism evidence="3 4">
    <name type="scientific">Emiliania huxleyi (strain CCMP1516)</name>
    <dbReference type="NCBI Taxonomy" id="280463"/>
    <lineage>
        <taxon>Eukaryota</taxon>
        <taxon>Haptista</taxon>
        <taxon>Haptophyta</taxon>
        <taxon>Prymnesiophyceae</taxon>
        <taxon>Isochrysidales</taxon>
        <taxon>Noelaerhabdaceae</taxon>
        <taxon>Emiliania</taxon>
    </lineage>
</organism>
<name>A0A0D3JB21_EMIH1</name>
<proteinExistence type="predicted"/>
<feature type="signal peptide" evidence="2">
    <location>
        <begin position="1"/>
        <end position="18"/>
    </location>
</feature>
<protein>
    <submittedName>
        <fullName evidence="3">Uncharacterized protein</fullName>
    </submittedName>
</protein>
<feature type="chain" id="PRO_5044291377" evidence="2">
    <location>
        <begin position="19"/>
        <end position="244"/>
    </location>
</feature>
<evidence type="ECO:0000256" key="1">
    <source>
        <dbReference type="SAM" id="MobiDB-lite"/>
    </source>
</evidence>
<dbReference type="KEGG" id="ehx:EMIHUDRAFT_241920"/>
<dbReference type="PaxDb" id="2903-EOD20706"/>